<keyword evidence="1" id="KW-0812">Transmembrane</keyword>
<reference evidence="2" key="1">
    <citation type="journal article" date="2021" name="PeerJ">
        <title>Extensive microbial diversity within the chicken gut microbiome revealed by metagenomics and culture.</title>
        <authorList>
            <person name="Gilroy R."/>
            <person name="Ravi A."/>
            <person name="Getino M."/>
            <person name="Pursley I."/>
            <person name="Horton D.L."/>
            <person name="Alikhan N.F."/>
            <person name="Baker D."/>
            <person name="Gharbi K."/>
            <person name="Hall N."/>
            <person name="Watson M."/>
            <person name="Adriaenssens E.M."/>
            <person name="Foster-Nyarko E."/>
            <person name="Jarju S."/>
            <person name="Secka A."/>
            <person name="Antonio M."/>
            <person name="Oren A."/>
            <person name="Chaudhuri R.R."/>
            <person name="La Ragione R."/>
            <person name="Hildebrand F."/>
            <person name="Pallen M.J."/>
        </authorList>
    </citation>
    <scope>NUCLEOTIDE SEQUENCE</scope>
    <source>
        <strain evidence="2">ChiBcec1-1093</strain>
    </source>
</reference>
<gene>
    <name evidence="2" type="ORF">IAA17_00815</name>
</gene>
<evidence type="ECO:0000313" key="3">
    <source>
        <dbReference type="Proteomes" id="UP000824101"/>
    </source>
</evidence>
<keyword evidence="1" id="KW-1133">Transmembrane helix</keyword>
<feature type="transmembrane region" description="Helical" evidence="1">
    <location>
        <begin position="35"/>
        <end position="57"/>
    </location>
</feature>
<dbReference type="Proteomes" id="UP000824101">
    <property type="component" value="Unassembled WGS sequence"/>
</dbReference>
<comment type="caution">
    <text evidence="2">The sequence shown here is derived from an EMBL/GenBank/DDBJ whole genome shotgun (WGS) entry which is preliminary data.</text>
</comment>
<dbReference type="AlphaFoldDB" id="A0A9D2K564"/>
<evidence type="ECO:0000256" key="1">
    <source>
        <dbReference type="SAM" id="Phobius"/>
    </source>
</evidence>
<keyword evidence="1" id="KW-0472">Membrane</keyword>
<sequence>MNCLLLAFLKSIVITVGFDAACFLYGAVSGNHYEISLPIEVILFLVMFVTSYGEYLLDDRNRRDDRAEDKKTAEK</sequence>
<protein>
    <submittedName>
        <fullName evidence="2">Uncharacterized protein</fullName>
    </submittedName>
</protein>
<dbReference type="EMBL" id="DXBC01000015">
    <property type="protein sequence ID" value="HIZ78322.1"/>
    <property type="molecule type" value="Genomic_DNA"/>
</dbReference>
<reference evidence="2" key="2">
    <citation type="submission" date="2021-04" db="EMBL/GenBank/DDBJ databases">
        <authorList>
            <person name="Gilroy R."/>
        </authorList>
    </citation>
    <scope>NUCLEOTIDE SEQUENCE</scope>
    <source>
        <strain evidence="2">ChiBcec1-1093</strain>
    </source>
</reference>
<evidence type="ECO:0000313" key="2">
    <source>
        <dbReference type="EMBL" id="HIZ78322.1"/>
    </source>
</evidence>
<proteinExistence type="predicted"/>
<accession>A0A9D2K564</accession>
<name>A0A9D2K564_9FIRM</name>
<organism evidence="2 3">
    <name type="scientific">Candidatus Lachnoclostridium stercorigallinarum</name>
    <dbReference type="NCBI Taxonomy" id="2838634"/>
    <lineage>
        <taxon>Bacteria</taxon>
        <taxon>Bacillati</taxon>
        <taxon>Bacillota</taxon>
        <taxon>Clostridia</taxon>
        <taxon>Lachnospirales</taxon>
        <taxon>Lachnospiraceae</taxon>
    </lineage>
</organism>